<dbReference type="Pfam" id="PF00078">
    <property type="entry name" value="RVT_1"/>
    <property type="match status" value="1"/>
</dbReference>
<dbReference type="InterPro" id="IPR043502">
    <property type="entry name" value="DNA/RNA_pol_sf"/>
</dbReference>
<evidence type="ECO:0000259" key="1">
    <source>
        <dbReference type="PROSITE" id="PS50878"/>
    </source>
</evidence>
<evidence type="ECO:0000313" key="3">
    <source>
        <dbReference type="Proteomes" id="UP001558613"/>
    </source>
</evidence>
<name>A0ABR3MBQ9_9TELE</name>
<organism evidence="2 3">
    <name type="scientific">Cirrhinus molitorella</name>
    <name type="common">mud carp</name>
    <dbReference type="NCBI Taxonomy" id="172907"/>
    <lineage>
        <taxon>Eukaryota</taxon>
        <taxon>Metazoa</taxon>
        <taxon>Chordata</taxon>
        <taxon>Craniata</taxon>
        <taxon>Vertebrata</taxon>
        <taxon>Euteleostomi</taxon>
        <taxon>Actinopterygii</taxon>
        <taxon>Neopterygii</taxon>
        <taxon>Teleostei</taxon>
        <taxon>Ostariophysi</taxon>
        <taxon>Cypriniformes</taxon>
        <taxon>Cyprinidae</taxon>
        <taxon>Labeoninae</taxon>
        <taxon>Labeonini</taxon>
        <taxon>Cirrhinus</taxon>
    </lineage>
</organism>
<evidence type="ECO:0000313" key="2">
    <source>
        <dbReference type="EMBL" id="KAL1261459.1"/>
    </source>
</evidence>
<accession>A0ABR3MBQ9</accession>
<keyword evidence="3" id="KW-1185">Reference proteome</keyword>
<sequence length="659" mass="73903">MWVARRDLTLFRHQRRRWRASCDMRKERTPPWAAERKWRKSHNPNDLNAYQSLLSSFSADVSTAKSTYYHNKINNCPDSRTLFKTFSSLLCPPPPPPTSTLTADDFATFFINKTRTISDQFSTPHTDTNFTTSNTHTLSSFSPLTETDVSKLIISNHPTTCPLDPIPTHILQAISTSVIPALTHIINTSLHTGTFPTAFKQARVIPLLKKPTLNPALLENYRPVSLLPFIAKTLERVVFNQLSIFLAQNHLLDINQSGFKSGHSTETALLSVTEALRLARAASKSSVLILLDLSAAFDTVNHQILLSTLMKMGVSGTALQWFKSYLSGRSFKVAWRSEVSESQLLATGFPQGSVLGPLLFSIYMSSLGSVIRKHAFSYHCYADDTQLYFSFHPDDPTVPARIAACLTDISGWMKEHHLQLNLAKTELIVISANPALHHNFSIQLNSSTITSSRTAKNLGAVMDNQLTFTDHIAATARSCRFALYNIRKIRSFLSEQATQLLVQALVLSRLDYCNALLAGLPACTSKPLQMIQNAAARVVFNELKKAHVTPLFIRLHWLPVAARIKFKVLVLAYKTTTGTAPEYLNCLIQPYVPSRSLRSANERRLVVPSQRGSKSLSRTFLWTVPSWWNDLPISIRSAESLAIFKKRLKTHLFRQNLTN</sequence>
<dbReference type="Proteomes" id="UP001558613">
    <property type="component" value="Unassembled WGS sequence"/>
</dbReference>
<reference evidence="2 3" key="1">
    <citation type="submission" date="2023-09" db="EMBL/GenBank/DDBJ databases">
        <authorList>
            <person name="Wang M."/>
        </authorList>
    </citation>
    <scope>NUCLEOTIDE SEQUENCE [LARGE SCALE GENOMIC DNA]</scope>
    <source>
        <strain evidence="2">GT-2023</strain>
        <tissue evidence="2">Liver</tissue>
    </source>
</reference>
<gene>
    <name evidence="2" type="ORF">QQF64_006724</name>
</gene>
<feature type="domain" description="Reverse transcriptase" evidence="1">
    <location>
        <begin position="188"/>
        <end position="442"/>
    </location>
</feature>
<dbReference type="EMBL" id="JAYMGO010000014">
    <property type="protein sequence ID" value="KAL1261459.1"/>
    <property type="molecule type" value="Genomic_DNA"/>
</dbReference>
<comment type="caution">
    <text evidence="2">The sequence shown here is derived from an EMBL/GenBank/DDBJ whole genome shotgun (WGS) entry which is preliminary data.</text>
</comment>
<dbReference type="CDD" id="cd01650">
    <property type="entry name" value="RT_nLTR_like"/>
    <property type="match status" value="1"/>
</dbReference>
<dbReference type="InterPro" id="IPR000477">
    <property type="entry name" value="RT_dom"/>
</dbReference>
<dbReference type="PANTHER" id="PTHR33332">
    <property type="entry name" value="REVERSE TRANSCRIPTASE DOMAIN-CONTAINING PROTEIN"/>
    <property type="match status" value="1"/>
</dbReference>
<dbReference type="PROSITE" id="PS50878">
    <property type="entry name" value="RT_POL"/>
    <property type="match status" value="1"/>
</dbReference>
<proteinExistence type="predicted"/>
<dbReference type="SUPFAM" id="SSF56672">
    <property type="entry name" value="DNA/RNA polymerases"/>
    <property type="match status" value="1"/>
</dbReference>
<protein>
    <recommendedName>
        <fullName evidence="1">Reverse transcriptase domain-containing protein</fullName>
    </recommendedName>
</protein>